<keyword evidence="4" id="KW-0472">Membrane</keyword>
<dbReference type="InterPro" id="IPR037682">
    <property type="entry name" value="TonB_C"/>
</dbReference>
<comment type="subcellular location">
    <subcellularLocation>
        <location evidence="1">Membrane</location>
        <topology evidence="1">Single-pass membrane protein</topology>
    </subcellularLocation>
</comment>
<sequence length="257" mass="27239">MSTSALNSSWQFHADREPGTKEAFTLSLAAHLLLLALLTMGISWKTSSPAGLEVELWDASVPTQTITPAPTIEVKQEAADIAIKKTKVNPEPPKEVIKKIEPKPEKKPEVKPPEKKVDSKEEAAAKKAAAAAEKARADQLARLKAAAGAEGGSGGKVGDGVGAGGNAPLGYADRVRKKIKPLIIFNAEAVSGNPAVVVLLDLAPDGVILKRTVVTASSDPAWDRAVLLAIERAESLPRDENGKIPMRQIKLTFKPKD</sequence>
<evidence type="ECO:0000256" key="5">
    <source>
        <dbReference type="SAM" id="MobiDB-lite"/>
    </source>
</evidence>
<dbReference type="GO" id="GO:0016020">
    <property type="term" value="C:membrane"/>
    <property type="evidence" value="ECO:0007669"/>
    <property type="project" value="UniProtKB-SubCell"/>
</dbReference>
<dbReference type="GO" id="GO:0055085">
    <property type="term" value="P:transmembrane transport"/>
    <property type="evidence" value="ECO:0007669"/>
    <property type="project" value="InterPro"/>
</dbReference>
<dbReference type="NCBIfam" id="TIGR01352">
    <property type="entry name" value="tonB_Cterm"/>
    <property type="match status" value="1"/>
</dbReference>
<dbReference type="Pfam" id="PF13103">
    <property type="entry name" value="TonB_2"/>
    <property type="match status" value="1"/>
</dbReference>
<evidence type="ECO:0000256" key="1">
    <source>
        <dbReference type="ARBA" id="ARBA00004167"/>
    </source>
</evidence>
<reference evidence="7" key="1">
    <citation type="submission" date="2022-06" db="EMBL/GenBank/DDBJ databases">
        <title>New Polynucleobacter species.</title>
        <authorList>
            <person name="Hahn M.W."/>
        </authorList>
    </citation>
    <scope>NUCLEOTIDE SEQUENCE</scope>
    <source>
        <strain evidence="7">UK-FUSCHL-C3</strain>
    </source>
</reference>
<keyword evidence="2" id="KW-0812">Transmembrane</keyword>
<feature type="domain" description="TonB C-terminal" evidence="6">
    <location>
        <begin position="168"/>
        <end position="257"/>
    </location>
</feature>
<evidence type="ECO:0000259" key="6">
    <source>
        <dbReference type="PROSITE" id="PS52015"/>
    </source>
</evidence>
<evidence type="ECO:0000256" key="3">
    <source>
        <dbReference type="ARBA" id="ARBA00022989"/>
    </source>
</evidence>
<feature type="region of interest" description="Disordered" evidence="5">
    <location>
        <begin position="92"/>
        <end position="130"/>
    </location>
</feature>
<gene>
    <name evidence="7" type="ORF">NKE59_01330</name>
</gene>
<dbReference type="PROSITE" id="PS52015">
    <property type="entry name" value="TONB_CTD"/>
    <property type="match status" value="1"/>
</dbReference>
<dbReference type="InterPro" id="IPR006260">
    <property type="entry name" value="TonB/TolA_C"/>
</dbReference>
<accession>A0AAU8A2X1</accession>
<dbReference type="SUPFAM" id="SSF74653">
    <property type="entry name" value="TolA/TonB C-terminal domain"/>
    <property type="match status" value="1"/>
</dbReference>
<proteinExistence type="predicted"/>
<evidence type="ECO:0000313" key="7">
    <source>
        <dbReference type="EMBL" id="XCC57959.1"/>
    </source>
</evidence>
<dbReference type="EMBL" id="CP099959">
    <property type="protein sequence ID" value="XCC57959.1"/>
    <property type="molecule type" value="Genomic_DNA"/>
</dbReference>
<evidence type="ECO:0000256" key="4">
    <source>
        <dbReference type="ARBA" id="ARBA00023136"/>
    </source>
</evidence>
<evidence type="ECO:0000256" key="2">
    <source>
        <dbReference type="ARBA" id="ARBA00022692"/>
    </source>
</evidence>
<dbReference type="RefSeq" id="WP_353439092.1">
    <property type="nucleotide sequence ID" value="NZ_CP099959.1"/>
</dbReference>
<dbReference type="AlphaFoldDB" id="A0AAU8A2X1"/>
<keyword evidence="3" id="KW-1133">Transmembrane helix</keyword>
<organism evidence="7">
    <name type="scientific">Polynucleobacter sp. UK-FUSCHL-C3</name>
    <dbReference type="NCBI Taxonomy" id="2955208"/>
    <lineage>
        <taxon>Bacteria</taxon>
        <taxon>Pseudomonadati</taxon>
        <taxon>Pseudomonadota</taxon>
        <taxon>Betaproteobacteria</taxon>
        <taxon>Burkholderiales</taxon>
        <taxon>Burkholderiaceae</taxon>
        <taxon>Polynucleobacter</taxon>
    </lineage>
</organism>
<name>A0AAU8A2X1_9BURK</name>
<dbReference type="Gene3D" id="3.30.1150.10">
    <property type="match status" value="1"/>
</dbReference>
<feature type="compositionally biased region" description="Basic and acidic residues" evidence="5">
    <location>
        <begin position="92"/>
        <end position="125"/>
    </location>
</feature>
<protein>
    <submittedName>
        <fullName evidence="7">TonB C-terminal domain-containing protein</fullName>
    </submittedName>
</protein>